<keyword evidence="3" id="KW-1185">Reference proteome</keyword>
<evidence type="ECO:0000313" key="2">
    <source>
        <dbReference type="EMBL" id="MFD1455243.1"/>
    </source>
</evidence>
<evidence type="ECO:0000256" key="1">
    <source>
        <dbReference type="SAM" id="MobiDB-lite"/>
    </source>
</evidence>
<dbReference type="EMBL" id="JBHTOD010000004">
    <property type="protein sequence ID" value="MFD1455243.1"/>
    <property type="molecule type" value="Genomic_DNA"/>
</dbReference>
<gene>
    <name evidence="2" type="ORF">ACFQ44_06030</name>
</gene>
<name>A0ABW4D517_9LACO</name>
<proteinExistence type="predicted"/>
<comment type="caution">
    <text evidence="2">The sequence shown here is derived from an EMBL/GenBank/DDBJ whole genome shotgun (WGS) entry which is preliminary data.</text>
</comment>
<accession>A0ABW4D517</accession>
<reference evidence="3" key="1">
    <citation type="journal article" date="2019" name="Int. J. Syst. Evol. Microbiol.">
        <title>The Global Catalogue of Microorganisms (GCM) 10K type strain sequencing project: providing services to taxonomists for standard genome sequencing and annotation.</title>
        <authorList>
            <consortium name="The Broad Institute Genomics Platform"/>
            <consortium name="The Broad Institute Genome Sequencing Center for Infectious Disease"/>
            <person name="Wu L."/>
            <person name="Ma J."/>
        </authorList>
    </citation>
    <scope>NUCLEOTIDE SEQUENCE [LARGE SCALE GENOMIC DNA]</scope>
    <source>
        <strain evidence="3">CCM 8979</strain>
    </source>
</reference>
<evidence type="ECO:0000313" key="3">
    <source>
        <dbReference type="Proteomes" id="UP001597189"/>
    </source>
</evidence>
<sequence length="432" mass="48703">MQFVHRYMRIYVTWKKNKKEFLSWDKSPYNGTFELTSPFTTGINPDMNQLTMYNLTSDQYAYFLEGRTVTVTAGFYNADATAKNGGMIAKGTIKSSTPIAQDSVDKTAQVNFNHFPDISENPLKVKKVTKVKVTVKNTRKKASESSATDLIRQYNKKKTNELNAWLRNNPNAKAHERGVKRNQIAAQRRTYAARTRKKYTQTAKTKKSKAKYAKQIKYENLSFKAGTKASTIARTIAKRAKVPLGALKLTYDRKFPNGYTVSGKPLNALKKLADSASTTTYIENGKLYIREITTGQKAKLHLTPQTGLTSHPTPTDDGTYNGQKYEVQCLMRQEIHVGALVYIDDGLKNYGKCVVLSGQREYTSSSSTVTFQFVPYSAYKTANAVRLKKAKAATEKDQAKAKLKAKNEKAKDDKKKKIIKSRRKARQKGNKK</sequence>
<feature type="region of interest" description="Disordered" evidence="1">
    <location>
        <begin position="390"/>
        <end position="432"/>
    </location>
</feature>
<feature type="compositionally biased region" description="Basic and acidic residues" evidence="1">
    <location>
        <begin position="392"/>
        <end position="415"/>
    </location>
</feature>
<feature type="compositionally biased region" description="Basic residues" evidence="1">
    <location>
        <begin position="416"/>
        <end position="432"/>
    </location>
</feature>
<dbReference type="Proteomes" id="UP001597189">
    <property type="component" value="Unassembled WGS sequence"/>
</dbReference>
<protein>
    <submittedName>
        <fullName evidence="2">Uncharacterized protein</fullName>
    </submittedName>
</protein>
<organism evidence="2 3">
    <name type="scientific">Levilactobacillus lanxiensis</name>
    <dbReference type="NCBI Taxonomy" id="2799568"/>
    <lineage>
        <taxon>Bacteria</taxon>
        <taxon>Bacillati</taxon>
        <taxon>Bacillota</taxon>
        <taxon>Bacilli</taxon>
        <taxon>Lactobacillales</taxon>
        <taxon>Lactobacillaceae</taxon>
        <taxon>Levilactobacillus</taxon>
    </lineage>
</organism>
<dbReference type="RefSeq" id="WP_203644534.1">
    <property type="nucleotide sequence ID" value="NZ_BOLN01000004.1"/>
</dbReference>